<evidence type="ECO:0000313" key="1">
    <source>
        <dbReference type="EMBL" id="EPI48920.1"/>
    </source>
</evidence>
<proteinExistence type="predicted"/>
<protein>
    <submittedName>
        <fullName evidence="1">Uncharacterized protein</fullName>
    </submittedName>
</protein>
<name>S4H010_GARVA</name>
<sequence length="46" mass="5573">MWLKVIFYCKSDDFYALFHKFANKRNCLCTFPQIVCTCLKNYLSVR</sequence>
<dbReference type="EMBL" id="ATJJ01000022">
    <property type="protein sequence ID" value="EPI48920.1"/>
    <property type="molecule type" value="Genomic_DNA"/>
</dbReference>
<dbReference type="HOGENOM" id="CLU_3184108_0_0_11"/>
<dbReference type="Proteomes" id="UP000014521">
    <property type="component" value="Unassembled WGS sequence"/>
</dbReference>
<evidence type="ECO:0000313" key="2">
    <source>
        <dbReference type="Proteomes" id="UP000014521"/>
    </source>
</evidence>
<organism evidence="1 2">
    <name type="scientific">Gardnerella vaginalis JCP8108</name>
    <dbReference type="NCBI Taxonomy" id="1261066"/>
    <lineage>
        <taxon>Bacteria</taxon>
        <taxon>Bacillati</taxon>
        <taxon>Actinomycetota</taxon>
        <taxon>Actinomycetes</taxon>
        <taxon>Bifidobacteriales</taxon>
        <taxon>Bifidobacteriaceae</taxon>
        <taxon>Gardnerella</taxon>
    </lineage>
</organism>
<accession>S4H010</accession>
<reference evidence="1 2" key="1">
    <citation type="submission" date="2013-06" db="EMBL/GenBank/DDBJ databases">
        <authorList>
            <person name="Weinstock G."/>
            <person name="Sodergren E."/>
            <person name="Lobos E.A."/>
            <person name="Fulton L."/>
            <person name="Fulton R."/>
            <person name="Courtney L."/>
            <person name="Fronick C."/>
            <person name="O'Laughlin M."/>
            <person name="Godfrey J."/>
            <person name="Wilson R.M."/>
            <person name="Miner T."/>
            <person name="Farmer C."/>
            <person name="Delehaunty K."/>
            <person name="Cordes M."/>
            <person name="Minx P."/>
            <person name="Tomlinson C."/>
            <person name="Chen J."/>
            <person name="Wollam A."/>
            <person name="Pepin K.H."/>
            <person name="Bhonagiri V."/>
            <person name="Zhang X."/>
            <person name="Warren W."/>
            <person name="Mitreva M."/>
            <person name="Mardis E.R."/>
            <person name="Wilson R.K."/>
        </authorList>
    </citation>
    <scope>NUCLEOTIDE SEQUENCE [LARGE SCALE GENOMIC DNA]</scope>
    <source>
        <strain evidence="1 2">JCP8108</strain>
    </source>
</reference>
<dbReference type="AlphaFoldDB" id="S4H010"/>
<comment type="caution">
    <text evidence="1">The sequence shown here is derived from an EMBL/GenBank/DDBJ whole genome shotgun (WGS) entry which is preliminary data.</text>
</comment>
<gene>
    <name evidence="1" type="ORF">HMPREF1581_00499</name>
</gene>